<reference evidence="2" key="1">
    <citation type="journal article" date="2019" name="Int. J. Syst. Evol. Microbiol.">
        <title>The Global Catalogue of Microorganisms (GCM) 10K type strain sequencing project: providing services to taxonomists for standard genome sequencing and annotation.</title>
        <authorList>
            <consortium name="The Broad Institute Genomics Platform"/>
            <consortium name="The Broad Institute Genome Sequencing Center for Infectious Disease"/>
            <person name="Wu L."/>
            <person name="Ma J."/>
        </authorList>
    </citation>
    <scope>NUCLEOTIDE SEQUENCE [LARGE SCALE GENOMIC DNA]</scope>
    <source>
        <strain evidence="2">JCM 32105</strain>
    </source>
</reference>
<evidence type="ECO:0000313" key="1">
    <source>
        <dbReference type="EMBL" id="GAA4459499.1"/>
    </source>
</evidence>
<evidence type="ECO:0000313" key="2">
    <source>
        <dbReference type="Proteomes" id="UP001500067"/>
    </source>
</evidence>
<accession>A0ABP8N576</accession>
<keyword evidence="2" id="KW-1185">Reference proteome</keyword>
<organism evidence="1 2">
    <name type="scientific">Nemorincola caseinilytica</name>
    <dbReference type="NCBI Taxonomy" id="2054315"/>
    <lineage>
        <taxon>Bacteria</taxon>
        <taxon>Pseudomonadati</taxon>
        <taxon>Bacteroidota</taxon>
        <taxon>Chitinophagia</taxon>
        <taxon>Chitinophagales</taxon>
        <taxon>Chitinophagaceae</taxon>
        <taxon>Nemorincola</taxon>
    </lineage>
</organism>
<proteinExistence type="predicted"/>
<gene>
    <name evidence="1" type="ORF">GCM10023093_00580</name>
</gene>
<dbReference type="Proteomes" id="UP001500067">
    <property type="component" value="Unassembled WGS sequence"/>
</dbReference>
<protein>
    <submittedName>
        <fullName evidence="1">Uncharacterized protein</fullName>
    </submittedName>
</protein>
<dbReference type="EMBL" id="BAABFA010000001">
    <property type="protein sequence ID" value="GAA4459499.1"/>
    <property type="molecule type" value="Genomic_DNA"/>
</dbReference>
<name>A0ABP8N576_9BACT</name>
<sequence>MAGNAAAGGVGGLQDRCHVKMAYTFVYNFIPLNFIVLFPVETDKGTEQT</sequence>
<comment type="caution">
    <text evidence="1">The sequence shown here is derived from an EMBL/GenBank/DDBJ whole genome shotgun (WGS) entry which is preliminary data.</text>
</comment>